<reference evidence="2 3" key="1">
    <citation type="journal article" date="2021" name="bioRxiv">
        <title>Unique metabolic strategies in Hadean analogues reveal hints for primordial physiology.</title>
        <authorList>
            <person name="Nobu M.K."/>
            <person name="Nakai R."/>
            <person name="Tamazawa S."/>
            <person name="Mori H."/>
            <person name="Toyoda A."/>
            <person name="Ijiri A."/>
            <person name="Suzuki S."/>
            <person name="Kurokawa K."/>
            <person name="Kamagata Y."/>
            <person name="Tamaki H."/>
        </authorList>
    </citation>
    <scope>NUCLEOTIDE SEQUENCE [LARGE SCALE GENOMIC DNA]</scope>
    <source>
        <strain evidence="2">BS525</strain>
    </source>
</reference>
<organism evidence="2 3">
    <name type="scientific">Psychracetigena formicireducens</name>
    <dbReference type="NCBI Taxonomy" id="2986056"/>
    <lineage>
        <taxon>Bacteria</taxon>
        <taxon>Bacillati</taxon>
        <taxon>Candidatus Lithacetigenota</taxon>
        <taxon>Candidatus Psychracetigena</taxon>
    </lineage>
</organism>
<dbReference type="EMBL" id="QLTW01000117">
    <property type="protein sequence ID" value="MBT9145568.1"/>
    <property type="molecule type" value="Genomic_DNA"/>
</dbReference>
<gene>
    <name evidence="2" type="ORF">DDT42_01441</name>
</gene>
<evidence type="ECO:0008006" key="4">
    <source>
        <dbReference type="Google" id="ProtNLM"/>
    </source>
</evidence>
<accession>A0A9E2BHC4</accession>
<name>A0A9E2BHC4_PSYF1</name>
<evidence type="ECO:0000313" key="3">
    <source>
        <dbReference type="Proteomes" id="UP000811545"/>
    </source>
</evidence>
<sequence>MFYLKRFALLLLILTFLAGLNACRPENRDGSVSINSILKNPQKYENQRIVVIGEFWGFEKDERIKEPPSKLGELWLLKDKTGAIYVGGYTGGLNPFIEADLGIPVRLEVFVKIVDGYVFLEVQDAGVLK</sequence>
<protein>
    <recommendedName>
        <fullName evidence="4">Lipoprotein</fullName>
    </recommendedName>
</protein>
<keyword evidence="1" id="KW-0732">Signal</keyword>
<evidence type="ECO:0000313" key="2">
    <source>
        <dbReference type="EMBL" id="MBT9145568.1"/>
    </source>
</evidence>
<comment type="caution">
    <text evidence="2">The sequence shown here is derived from an EMBL/GenBank/DDBJ whole genome shotgun (WGS) entry which is preliminary data.</text>
</comment>
<feature type="signal peptide" evidence="1">
    <location>
        <begin position="1"/>
        <end position="22"/>
    </location>
</feature>
<dbReference type="Proteomes" id="UP000811545">
    <property type="component" value="Unassembled WGS sequence"/>
</dbReference>
<evidence type="ECO:0000256" key="1">
    <source>
        <dbReference type="SAM" id="SignalP"/>
    </source>
</evidence>
<dbReference type="AlphaFoldDB" id="A0A9E2BHC4"/>
<feature type="chain" id="PRO_5039460033" description="Lipoprotein" evidence="1">
    <location>
        <begin position="23"/>
        <end position="129"/>
    </location>
</feature>
<proteinExistence type="predicted"/>